<dbReference type="Gene3D" id="2.40.50.140">
    <property type="entry name" value="Nucleic acid-binding proteins"/>
    <property type="match status" value="1"/>
</dbReference>
<dbReference type="EMBL" id="JQCP01000001">
    <property type="protein sequence ID" value="KRO03120.1"/>
    <property type="molecule type" value="Genomic_DNA"/>
</dbReference>
<dbReference type="SMART" id="SM00729">
    <property type="entry name" value="Elp3"/>
    <property type="match status" value="1"/>
</dbReference>
<dbReference type="SFLD" id="SFLDG01082">
    <property type="entry name" value="B12-binding_domain_containing"/>
    <property type="match status" value="1"/>
</dbReference>
<dbReference type="SFLD" id="SFLDS00029">
    <property type="entry name" value="Radical_SAM"/>
    <property type="match status" value="1"/>
</dbReference>
<dbReference type="InterPro" id="IPR038135">
    <property type="entry name" value="Methylthiotransferase_N_sf"/>
</dbReference>
<dbReference type="SFLD" id="SFLDG01061">
    <property type="entry name" value="methylthiotransferase"/>
    <property type="match status" value="1"/>
</dbReference>
<evidence type="ECO:0000313" key="12">
    <source>
        <dbReference type="Proteomes" id="UP000051927"/>
    </source>
</evidence>
<dbReference type="SUPFAM" id="SSF102114">
    <property type="entry name" value="Radical SAM enzymes"/>
    <property type="match status" value="1"/>
</dbReference>
<dbReference type="InterPro" id="IPR013848">
    <property type="entry name" value="Methylthiotransferase_N"/>
</dbReference>
<keyword evidence="3 8" id="KW-0808">Transferase</keyword>
<feature type="domain" description="MTTase N-terminal" evidence="9">
    <location>
        <begin position="13"/>
        <end position="130"/>
    </location>
</feature>
<feature type="binding site" evidence="8">
    <location>
        <position position="93"/>
    </location>
    <ligand>
        <name>[4Fe-4S] cluster</name>
        <dbReference type="ChEBI" id="CHEBI:49883"/>
        <label>1</label>
    </ligand>
</feature>
<dbReference type="Gene3D" id="3.80.30.20">
    <property type="entry name" value="tm_1862 like domain"/>
    <property type="match status" value="1"/>
</dbReference>
<dbReference type="InterPro" id="IPR006638">
    <property type="entry name" value="Elp3/MiaA/NifB-like_rSAM"/>
</dbReference>
<comment type="function">
    <text evidence="8">Catalyzes the methylthiolation of an aspartic acid residue of ribosomal protein uS12.</text>
</comment>
<keyword evidence="7 8" id="KW-0411">Iron-sulfur</keyword>
<feature type="binding site" evidence="8">
    <location>
        <position position="58"/>
    </location>
    <ligand>
        <name>[4Fe-4S] cluster</name>
        <dbReference type="ChEBI" id="CHEBI:49883"/>
        <label>1</label>
    </ligand>
</feature>
<evidence type="ECO:0000256" key="8">
    <source>
        <dbReference type="HAMAP-Rule" id="MF_01865"/>
    </source>
</evidence>
<dbReference type="Proteomes" id="UP000051927">
    <property type="component" value="Unassembled WGS sequence"/>
</dbReference>
<evidence type="ECO:0000256" key="3">
    <source>
        <dbReference type="ARBA" id="ARBA00022679"/>
    </source>
</evidence>
<comment type="subcellular location">
    <subcellularLocation>
        <location evidence="8">Cytoplasm</location>
    </subcellularLocation>
</comment>
<comment type="similarity">
    <text evidence="8">Belongs to the methylthiotransferase family. RimO subfamily.</text>
</comment>
<feature type="binding site" evidence="8">
    <location>
        <position position="22"/>
    </location>
    <ligand>
        <name>[4Fe-4S] cluster</name>
        <dbReference type="ChEBI" id="CHEBI:49883"/>
        <label>1</label>
    </ligand>
</feature>
<dbReference type="NCBIfam" id="TIGR01125">
    <property type="entry name" value="30S ribosomal protein S12 methylthiotransferase RimO"/>
    <property type="match status" value="1"/>
</dbReference>
<feature type="binding site" evidence="8">
    <location>
        <position position="165"/>
    </location>
    <ligand>
        <name>[4Fe-4S] cluster</name>
        <dbReference type="ChEBI" id="CHEBI:49883"/>
        <label>2</label>
        <note>4Fe-4S-S-AdoMet</note>
    </ligand>
</feature>
<feature type="binding site" evidence="8">
    <location>
        <position position="168"/>
    </location>
    <ligand>
        <name>[4Fe-4S] cluster</name>
        <dbReference type="ChEBI" id="CHEBI:49883"/>
        <label>2</label>
        <note>4Fe-4S-S-AdoMet</note>
    </ligand>
</feature>
<dbReference type="InterPro" id="IPR020612">
    <property type="entry name" value="Methylthiotransferase_CS"/>
</dbReference>
<keyword evidence="2 8" id="KW-0963">Cytoplasm</keyword>
<evidence type="ECO:0000256" key="5">
    <source>
        <dbReference type="ARBA" id="ARBA00022723"/>
    </source>
</evidence>
<evidence type="ECO:0000256" key="2">
    <source>
        <dbReference type="ARBA" id="ARBA00022490"/>
    </source>
</evidence>
<dbReference type="InterPro" id="IPR007197">
    <property type="entry name" value="rSAM"/>
</dbReference>
<dbReference type="PROSITE" id="PS51449">
    <property type="entry name" value="MTTASE_N"/>
    <property type="match status" value="1"/>
</dbReference>
<dbReference type="InterPro" id="IPR012340">
    <property type="entry name" value="NA-bd_OB-fold"/>
</dbReference>
<evidence type="ECO:0000259" key="10">
    <source>
        <dbReference type="PROSITE" id="PS51918"/>
    </source>
</evidence>
<dbReference type="NCBIfam" id="TIGR00089">
    <property type="entry name" value="MiaB/RimO family radical SAM methylthiotransferase"/>
    <property type="match status" value="1"/>
</dbReference>
<dbReference type="Gene3D" id="3.40.50.12160">
    <property type="entry name" value="Methylthiotransferase, N-terminal domain"/>
    <property type="match status" value="1"/>
</dbReference>
<dbReference type="RefSeq" id="WP_003148714.1">
    <property type="nucleotide sequence ID" value="NZ_JQCP01000001.1"/>
</dbReference>
<keyword evidence="12" id="KW-1185">Reference proteome</keyword>
<evidence type="ECO:0000313" key="11">
    <source>
        <dbReference type="EMBL" id="KRO03120.1"/>
    </source>
</evidence>
<keyword evidence="5 8" id="KW-0479">Metal-binding</keyword>
<evidence type="ECO:0000256" key="6">
    <source>
        <dbReference type="ARBA" id="ARBA00023004"/>
    </source>
</evidence>
<dbReference type="InterPro" id="IPR002792">
    <property type="entry name" value="TRAM_dom"/>
</dbReference>
<keyword evidence="6 8" id="KW-0408">Iron</keyword>
<feature type="binding site" evidence="8">
    <location>
        <position position="161"/>
    </location>
    <ligand>
        <name>[4Fe-4S] cluster</name>
        <dbReference type="ChEBI" id="CHEBI:49883"/>
        <label>2</label>
        <note>4Fe-4S-S-AdoMet</note>
    </ligand>
</feature>
<accession>A0ABR5Q2G3</accession>
<comment type="cofactor">
    <cofactor evidence="8">
        <name>[4Fe-4S] cluster</name>
        <dbReference type="ChEBI" id="CHEBI:49883"/>
    </cofactor>
    <text evidence="8">Binds 2 [4Fe-4S] clusters. One cluster is coordinated with 3 cysteines and an exchangeable S-adenosyl-L-methionine.</text>
</comment>
<comment type="catalytic activity">
    <reaction evidence="8">
        <text>L-aspartate(89)-[ribosomal protein uS12]-hydrogen + (sulfur carrier)-SH + AH2 + 2 S-adenosyl-L-methionine = 3-methylsulfanyl-L-aspartate(89)-[ribosomal protein uS12]-hydrogen + (sulfur carrier)-H + 5'-deoxyadenosine + L-methionine + A + S-adenosyl-L-homocysteine + 2 H(+)</text>
        <dbReference type="Rhea" id="RHEA:37087"/>
        <dbReference type="Rhea" id="RHEA-COMP:10460"/>
        <dbReference type="Rhea" id="RHEA-COMP:10461"/>
        <dbReference type="Rhea" id="RHEA-COMP:14737"/>
        <dbReference type="Rhea" id="RHEA-COMP:14739"/>
        <dbReference type="ChEBI" id="CHEBI:13193"/>
        <dbReference type="ChEBI" id="CHEBI:15378"/>
        <dbReference type="ChEBI" id="CHEBI:17319"/>
        <dbReference type="ChEBI" id="CHEBI:17499"/>
        <dbReference type="ChEBI" id="CHEBI:29917"/>
        <dbReference type="ChEBI" id="CHEBI:29961"/>
        <dbReference type="ChEBI" id="CHEBI:57844"/>
        <dbReference type="ChEBI" id="CHEBI:57856"/>
        <dbReference type="ChEBI" id="CHEBI:59789"/>
        <dbReference type="ChEBI" id="CHEBI:64428"/>
        <dbReference type="ChEBI" id="CHEBI:73599"/>
        <dbReference type="EC" id="2.8.4.4"/>
    </reaction>
</comment>
<dbReference type="PROSITE" id="PS51918">
    <property type="entry name" value="RADICAL_SAM"/>
    <property type="match status" value="1"/>
</dbReference>
<comment type="caution">
    <text evidence="11">The sequence shown here is derived from an EMBL/GenBank/DDBJ whole genome shotgun (WGS) entry which is preliminary data.</text>
</comment>
<dbReference type="Pfam" id="PF04055">
    <property type="entry name" value="Radical_SAM"/>
    <property type="match status" value="1"/>
</dbReference>
<dbReference type="InterPro" id="IPR005840">
    <property type="entry name" value="Ribosomal_uS12_MeSTrfase_RimO"/>
</dbReference>
<dbReference type="EC" id="2.8.4.4" evidence="8"/>
<evidence type="ECO:0000259" key="9">
    <source>
        <dbReference type="PROSITE" id="PS51449"/>
    </source>
</evidence>
<name>A0ABR5Q2G3_9ACTN</name>
<feature type="domain" description="Radical SAM core" evidence="10">
    <location>
        <begin position="147"/>
        <end position="384"/>
    </location>
</feature>
<evidence type="ECO:0000256" key="4">
    <source>
        <dbReference type="ARBA" id="ARBA00022691"/>
    </source>
</evidence>
<sequence>MVSPSNTPTIDKKNILFVTLGCAKNEVDTDRMRALLFAQGFSEVDTPNEADIVLINTCSFLASATEESIETTLQIAEGASHGVRSLPIVMCGCVPSRYGSKLPEELPEVAAFVRADEEDGIVEVVSEVLGIERTPQSVIAAHGMLRTVEGASAYVKISDGCDRFCAFCAIPYIRGHYQSRPADEILSEVSSLMEGGVREIILIGQDTGIWGNDIAETNTGEVPTLAWLMRQVAQVVRPYNGWVRVLYLQPEGMTDELISTIRDTPECLPYIDIPIQHCSERVLARMGRSGSAPELRSLFDRLRREIPGMVLRTTGMCGFPGETEEESDELYDFIQEQEFDYTSVFTYSPEEGTAGASMPNQVPDEIKMERTQRLIDLVEELGFAGTARHVGERCEVIIDGIEDTDEGFELIGHAWFQAPDCDGAVHIANGEARVGDIVLCDLVDSFCYEIIGEIVGEKNR</sequence>
<gene>
    <name evidence="8" type="primary">rimO</name>
    <name evidence="11" type="ORF">IV60_GL000299</name>
</gene>
<dbReference type="InterPro" id="IPR005839">
    <property type="entry name" value="Methylthiotransferase"/>
</dbReference>
<protein>
    <recommendedName>
        <fullName evidence="8">Ribosomal protein uS12 methylthiotransferase RimO</fullName>
        <shortName evidence="8">uS12 MTTase</shortName>
        <shortName evidence="8">uS12 methylthiotransferase</shortName>
        <ecNumber evidence="8">2.8.4.4</ecNumber>
    </recommendedName>
    <alternativeName>
        <fullName evidence="8">Ribosomal protein uS12 (aspartate-C(3))-methylthiotransferase</fullName>
    </alternativeName>
    <alternativeName>
        <fullName evidence="8">Ribosome maturation factor RimO</fullName>
    </alternativeName>
</protein>
<dbReference type="PANTHER" id="PTHR43837">
    <property type="entry name" value="RIBOSOMAL PROTEIN S12 METHYLTHIOTRANSFERASE RIMO"/>
    <property type="match status" value="1"/>
</dbReference>
<dbReference type="HAMAP" id="MF_01865">
    <property type="entry name" value="MTTase_RimO"/>
    <property type="match status" value="1"/>
</dbReference>
<proteinExistence type="inferred from homology"/>
<evidence type="ECO:0000256" key="1">
    <source>
        <dbReference type="ARBA" id="ARBA00022485"/>
    </source>
</evidence>
<dbReference type="InterPro" id="IPR058240">
    <property type="entry name" value="rSAM_sf"/>
</dbReference>
<keyword evidence="4 8" id="KW-0949">S-adenosyl-L-methionine</keyword>
<evidence type="ECO:0000256" key="7">
    <source>
        <dbReference type="ARBA" id="ARBA00023014"/>
    </source>
</evidence>
<reference evidence="11 12" key="1">
    <citation type="journal article" date="2015" name="Genome Announc.">
        <title>Expanding the biotechnology potential of lactobacilli through comparative genomics of 213 strains and associated genera.</title>
        <authorList>
            <person name="Sun Z."/>
            <person name="Harris H.M."/>
            <person name="McCann A."/>
            <person name="Guo C."/>
            <person name="Argimon S."/>
            <person name="Zhang W."/>
            <person name="Yang X."/>
            <person name="Jeffery I.B."/>
            <person name="Cooney J.C."/>
            <person name="Kagawa T.F."/>
            <person name="Liu W."/>
            <person name="Song Y."/>
            <person name="Salvetti E."/>
            <person name="Wrobel A."/>
            <person name="Rasinkangas P."/>
            <person name="Parkhill J."/>
            <person name="Rea M.C."/>
            <person name="O'Sullivan O."/>
            <person name="Ritari J."/>
            <person name="Douillard F.P."/>
            <person name="Paul Ross R."/>
            <person name="Yang R."/>
            <person name="Briner A.E."/>
            <person name="Felis G.E."/>
            <person name="de Vos W.M."/>
            <person name="Barrangou R."/>
            <person name="Klaenhammer T.R."/>
            <person name="Caufield P.W."/>
            <person name="Cui Y."/>
            <person name="Zhang H."/>
            <person name="O'Toole P.W."/>
        </authorList>
    </citation>
    <scope>NUCLEOTIDE SEQUENCE [LARGE SCALE GENOMIC DNA]</scope>
    <source>
        <strain evidence="11 12">DSM 7090</strain>
    </source>
</reference>
<dbReference type="Pfam" id="PF18693">
    <property type="entry name" value="TRAM_2"/>
    <property type="match status" value="1"/>
</dbReference>
<dbReference type="InterPro" id="IPR023404">
    <property type="entry name" value="rSAM_horseshoe"/>
</dbReference>
<dbReference type="GeneID" id="84904049"/>
<keyword evidence="1 8" id="KW-0004">4Fe-4S</keyword>
<organism evidence="11 12">
    <name type="scientific">Lancefieldella rimae</name>
    <dbReference type="NCBI Taxonomy" id="1383"/>
    <lineage>
        <taxon>Bacteria</taxon>
        <taxon>Bacillati</taxon>
        <taxon>Actinomycetota</taxon>
        <taxon>Coriobacteriia</taxon>
        <taxon>Coriobacteriales</taxon>
        <taxon>Atopobiaceae</taxon>
        <taxon>Lancefieldella</taxon>
    </lineage>
</organism>
<dbReference type="PANTHER" id="PTHR43837:SF1">
    <property type="entry name" value="RIBOSOMAL PROTEIN US12 METHYLTHIOTRANSFERASE RIMO"/>
    <property type="match status" value="1"/>
</dbReference>
<dbReference type="PROSITE" id="PS01278">
    <property type="entry name" value="MTTASE_RADICAL"/>
    <property type="match status" value="1"/>
</dbReference>
<dbReference type="Pfam" id="PF00919">
    <property type="entry name" value="UPF0004"/>
    <property type="match status" value="1"/>
</dbReference>